<gene>
    <name evidence="2" type="ORF">GCM10007298_09300</name>
</gene>
<accession>A0ABQ1UCN7</accession>
<dbReference type="EMBL" id="BMCS01000001">
    <property type="protein sequence ID" value="GGF15446.1"/>
    <property type="molecule type" value="Genomic_DNA"/>
</dbReference>
<proteinExistence type="predicted"/>
<keyword evidence="3" id="KW-1185">Reference proteome</keyword>
<dbReference type="InterPro" id="IPR024344">
    <property type="entry name" value="MDMPI_metal-binding"/>
</dbReference>
<sequence>MSATVALDDHLRAIGAATGRMTAAALAAGPDAAVPTCPEWTVADLLAHQGMVHRWAHAHVTATEPPFADGPAVLAEVDPDDLPEWLAEGSDELVDALAAAPADLDAFVFIETGRTPLEFWARRQAHETTVHALDAVGAARGEIAPVSAMGVTPAFAADGLDELVVSFLARGRSKLFDGTPFSIAIAPDDTDHAWTLRVTESALTAERGFDEDAEVRWTGTAAALYFGLWNRGGDIVSSRGDAAVLENWHRRHRIRGR</sequence>
<comment type="caution">
    <text evidence="2">The sequence shown here is derived from an EMBL/GenBank/DDBJ whole genome shotgun (WGS) entry which is preliminary data.</text>
</comment>
<dbReference type="RefSeq" id="WP_188487323.1">
    <property type="nucleotide sequence ID" value="NZ_BMCS01000001.1"/>
</dbReference>
<reference evidence="3" key="1">
    <citation type="journal article" date="2019" name="Int. J. Syst. Evol. Microbiol.">
        <title>The Global Catalogue of Microorganisms (GCM) 10K type strain sequencing project: providing services to taxonomists for standard genome sequencing and annotation.</title>
        <authorList>
            <consortium name="The Broad Institute Genomics Platform"/>
            <consortium name="The Broad Institute Genome Sequencing Center for Infectious Disease"/>
            <person name="Wu L."/>
            <person name="Ma J."/>
        </authorList>
    </citation>
    <scope>NUCLEOTIDE SEQUENCE [LARGE SCALE GENOMIC DNA]</scope>
    <source>
        <strain evidence="3">CCM 7855</strain>
    </source>
</reference>
<dbReference type="SUPFAM" id="SSF109854">
    <property type="entry name" value="DinB/YfiT-like putative metalloenzymes"/>
    <property type="match status" value="1"/>
</dbReference>
<protein>
    <recommendedName>
        <fullName evidence="1">Mycothiol-dependent maleylpyruvate isomerase metal-binding domain-containing protein</fullName>
    </recommendedName>
</protein>
<name>A0ABQ1UCN7_9NOCA</name>
<evidence type="ECO:0000313" key="3">
    <source>
        <dbReference type="Proteomes" id="UP000632454"/>
    </source>
</evidence>
<dbReference type="Gene3D" id="1.20.120.450">
    <property type="entry name" value="dinb family like domain"/>
    <property type="match status" value="1"/>
</dbReference>
<organism evidence="2 3">
    <name type="scientific">Williamsia phyllosphaerae</name>
    <dbReference type="NCBI Taxonomy" id="885042"/>
    <lineage>
        <taxon>Bacteria</taxon>
        <taxon>Bacillati</taxon>
        <taxon>Actinomycetota</taxon>
        <taxon>Actinomycetes</taxon>
        <taxon>Mycobacteriales</taxon>
        <taxon>Nocardiaceae</taxon>
        <taxon>Williamsia</taxon>
    </lineage>
</organism>
<dbReference type="InterPro" id="IPR034660">
    <property type="entry name" value="DinB/YfiT-like"/>
</dbReference>
<dbReference type="Proteomes" id="UP000632454">
    <property type="component" value="Unassembled WGS sequence"/>
</dbReference>
<feature type="domain" description="Mycothiol-dependent maleylpyruvate isomerase metal-binding" evidence="1">
    <location>
        <begin position="11"/>
        <end position="135"/>
    </location>
</feature>
<dbReference type="NCBIfam" id="TIGR03083">
    <property type="entry name" value="maleylpyruvate isomerase family mycothiol-dependent enzyme"/>
    <property type="match status" value="1"/>
</dbReference>
<evidence type="ECO:0000259" key="1">
    <source>
        <dbReference type="Pfam" id="PF11716"/>
    </source>
</evidence>
<dbReference type="InterPro" id="IPR017517">
    <property type="entry name" value="Maleyloyr_isom"/>
</dbReference>
<dbReference type="PANTHER" id="PTHR40758">
    <property type="entry name" value="CONSERVED PROTEIN"/>
    <property type="match status" value="1"/>
</dbReference>
<evidence type="ECO:0000313" key="2">
    <source>
        <dbReference type="EMBL" id="GGF15446.1"/>
    </source>
</evidence>
<dbReference type="PANTHER" id="PTHR40758:SF1">
    <property type="entry name" value="CONSERVED PROTEIN"/>
    <property type="match status" value="1"/>
</dbReference>
<dbReference type="Pfam" id="PF11716">
    <property type="entry name" value="MDMPI_N"/>
    <property type="match status" value="1"/>
</dbReference>